<organism evidence="3 4">
    <name type="scientific">Sinosporangium siamense</name>
    <dbReference type="NCBI Taxonomy" id="1367973"/>
    <lineage>
        <taxon>Bacteria</taxon>
        <taxon>Bacillati</taxon>
        <taxon>Actinomycetota</taxon>
        <taxon>Actinomycetes</taxon>
        <taxon>Streptosporangiales</taxon>
        <taxon>Streptosporangiaceae</taxon>
        <taxon>Sinosporangium</taxon>
    </lineage>
</organism>
<evidence type="ECO:0000256" key="2">
    <source>
        <dbReference type="SAM" id="SignalP"/>
    </source>
</evidence>
<dbReference type="GO" id="GO:0030975">
    <property type="term" value="F:thiamine binding"/>
    <property type="evidence" value="ECO:0007669"/>
    <property type="project" value="TreeGrafter"/>
</dbReference>
<proteinExistence type="predicted"/>
<accession>A0A919RJK7</accession>
<dbReference type="GO" id="GO:0030288">
    <property type="term" value="C:outer membrane-bounded periplasmic space"/>
    <property type="evidence" value="ECO:0007669"/>
    <property type="project" value="TreeGrafter"/>
</dbReference>
<dbReference type="RefSeq" id="WP_204030071.1">
    <property type="nucleotide sequence ID" value="NZ_BOOW01000032.1"/>
</dbReference>
<reference evidence="3" key="1">
    <citation type="submission" date="2021-01" db="EMBL/GenBank/DDBJ databases">
        <title>Whole genome shotgun sequence of Sinosporangium siamense NBRC 109515.</title>
        <authorList>
            <person name="Komaki H."/>
            <person name="Tamura T."/>
        </authorList>
    </citation>
    <scope>NUCLEOTIDE SEQUENCE</scope>
    <source>
        <strain evidence="3">NBRC 109515</strain>
    </source>
</reference>
<evidence type="ECO:0000313" key="4">
    <source>
        <dbReference type="Proteomes" id="UP000606172"/>
    </source>
</evidence>
<dbReference type="InterPro" id="IPR026045">
    <property type="entry name" value="Ferric-bd"/>
</dbReference>
<keyword evidence="1 2" id="KW-0732">Signal</keyword>
<feature type="chain" id="PRO_5037092618" evidence="2">
    <location>
        <begin position="26"/>
        <end position="343"/>
    </location>
</feature>
<dbReference type="SUPFAM" id="SSF53850">
    <property type="entry name" value="Periplasmic binding protein-like II"/>
    <property type="match status" value="1"/>
</dbReference>
<evidence type="ECO:0000256" key="1">
    <source>
        <dbReference type="ARBA" id="ARBA00022729"/>
    </source>
</evidence>
<sequence length="343" mass="36622">MVSRAKRGALILTVMLLAGACDAKAGDTAGVTIACGGQEQWCSVMTSHFTKATGIPADFVRLSSGEALARIKAGRNKPEFDVWHGGPADAYVAAAAQKLLAPYRSPNAAEIKPEWKDPAGAWTGVYVGVLAFCNNTEVLAGKRMTPIRSWRELTDPRLRSNVAIAHPTTSGTGYTALWSHVELNGGAKDAALGYMRRLHPNVLQYNKTGSSAAQQAATGEVAVGIVFAHDCVAVHEEGYTNLHVSYPEEGTGYEVGGVAVVAGARNSTGARKYVDWALTAEAQELGPTARVYSLPTNPRARIGNKLRDMSKVKRVDYDIAEAGAEKIALSRRFDIEIARAPKQ</sequence>
<feature type="signal peptide" evidence="2">
    <location>
        <begin position="1"/>
        <end position="25"/>
    </location>
</feature>
<dbReference type="PROSITE" id="PS51257">
    <property type="entry name" value="PROKAR_LIPOPROTEIN"/>
    <property type="match status" value="1"/>
</dbReference>
<dbReference type="PANTHER" id="PTHR30006">
    <property type="entry name" value="THIAMINE-BINDING PERIPLASMIC PROTEIN-RELATED"/>
    <property type="match status" value="1"/>
</dbReference>
<keyword evidence="4" id="KW-1185">Reference proteome</keyword>
<protein>
    <submittedName>
        <fullName evidence="3">Iron ABC transporter substrate-binding protein</fullName>
    </submittedName>
</protein>
<dbReference type="Gene3D" id="3.40.190.10">
    <property type="entry name" value="Periplasmic binding protein-like II"/>
    <property type="match status" value="2"/>
</dbReference>
<evidence type="ECO:0000313" key="3">
    <source>
        <dbReference type="EMBL" id="GII95031.1"/>
    </source>
</evidence>
<dbReference type="CDD" id="cd13544">
    <property type="entry name" value="PBP2_Fbp_like_1"/>
    <property type="match status" value="1"/>
</dbReference>
<name>A0A919RJK7_9ACTN</name>
<dbReference type="Pfam" id="PF13343">
    <property type="entry name" value="SBP_bac_6"/>
    <property type="match status" value="1"/>
</dbReference>
<dbReference type="GO" id="GO:0030976">
    <property type="term" value="F:thiamine pyrophosphate binding"/>
    <property type="evidence" value="ECO:0007669"/>
    <property type="project" value="TreeGrafter"/>
</dbReference>
<dbReference type="PIRSF" id="PIRSF002825">
    <property type="entry name" value="CfbpA"/>
    <property type="match status" value="1"/>
</dbReference>
<dbReference type="GO" id="GO:0015888">
    <property type="term" value="P:thiamine transport"/>
    <property type="evidence" value="ECO:0007669"/>
    <property type="project" value="TreeGrafter"/>
</dbReference>
<comment type="caution">
    <text evidence="3">The sequence shown here is derived from an EMBL/GenBank/DDBJ whole genome shotgun (WGS) entry which is preliminary data.</text>
</comment>
<dbReference type="PANTHER" id="PTHR30006:SF2">
    <property type="entry name" value="ABC TRANSPORTER SUBSTRATE-BINDING PROTEIN"/>
    <property type="match status" value="1"/>
</dbReference>
<dbReference type="Proteomes" id="UP000606172">
    <property type="component" value="Unassembled WGS sequence"/>
</dbReference>
<dbReference type="AlphaFoldDB" id="A0A919RJK7"/>
<dbReference type="EMBL" id="BOOW01000032">
    <property type="protein sequence ID" value="GII95031.1"/>
    <property type="molecule type" value="Genomic_DNA"/>
</dbReference>
<gene>
    <name evidence="3" type="ORF">Ssi02_52620</name>
</gene>